<feature type="transmembrane region" description="Helical" evidence="1">
    <location>
        <begin position="175"/>
        <end position="197"/>
    </location>
</feature>
<evidence type="ECO:0000313" key="2">
    <source>
        <dbReference type="EMBL" id="SFF75876.1"/>
    </source>
</evidence>
<feature type="transmembrane region" description="Helical" evidence="1">
    <location>
        <begin position="116"/>
        <end position="136"/>
    </location>
</feature>
<dbReference type="PANTHER" id="PTHR40042">
    <property type="entry name" value="HYPOTHETICAL MEMBRANE SPANNING PROTEIN"/>
    <property type="match status" value="1"/>
</dbReference>
<keyword evidence="1" id="KW-0812">Transmembrane</keyword>
<feature type="transmembrane region" description="Helical" evidence="1">
    <location>
        <begin position="16"/>
        <end position="34"/>
    </location>
</feature>
<dbReference type="Proteomes" id="UP000198661">
    <property type="component" value="Unassembled WGS sequence"/>
</dbReference>
<dbReference type="RefSeq" id="WP_425439114.1">
    <property type="nucleotide sequence ID" value="NZ_FOOK01000004.1"/>
</dbReference>
<dbReference type="AlphaFoldDB" id="A0A1I2LFK6"/>
<dbReference type="STRING" id="201973.SAMN04488025_104170"/>
<organism evidence="2 3">
    <name type="scientific">Planifilum fulgidum</name>
    <dbReference type="NCBI Taxonomy" id="201973"/>
    <lineage>
        <taxon>Bacteria</taxon>
        <taxon>Bacillati</taxon>
        <taxon>Bacillota</taxon>
        <taxon>Bacilli</taxon>
        <taxon>Bacillales</taxon>
        <taxon>Thermoactinomycetaceae</taxon>
        <taxon>Planifilum</taxon>
    </lineage>
</organism>
<sequence length="212" mass="23944">MISLRGLLMGNLDRPWMLWSLFAVNLLGSIYGFYWYKEQLAATASWLNLFVPDSPTASSAFTLVLLLYALRRRSPLIEAFAAVTLFKYGVWAVAVILLGGMAAPVPFPDSLRWTDWMLMASHTGMAVEAILYSRFFTYQQRHLMLVGAWTLLNDGMDYLLDIHPWLPASISHLDGVIGLFTLGLSLVSLLLFALLGLSPRKERKWEYRPIGI</sequence>
<feature type="transmembrane region" description="Helical" evidence="1">
    <location>
        <begin position="80"/>
        <end position="104"/>
    </location>
</feature>
<dbReference type="PANTHER" id="PTHR40042:SF1">
    <property type="entry name" value="DUF1405 DOMAIN-CONTAINING PROTEIN"/>
    <property type="match status" value="1"/>
</dbReference>
<keyword evidence="1" id="KW-0472">Membrane</keyword>
<reference evidence="2 3" key="1">
    <citation type="submission" date="2016-10" db="EMBL/GenBank/DDBJ databases">
        <authorList>
            <person name="de Groot N.N."/>
        </authorList>
    </citation>
    <scope>NUCLEOTIDE SEQUENCE [LARGE SCALE GENOMIC DNA]</scope>
    <source>
        <strain evidence="2 3">DSM 44945</strain>
    </source>
</reference>
<dbReference type="InterPro" id="IPR009845">
    <property type="entry name" value="DUF1405"/>
</dbReference>
<gene>
    <name evidence="2" type="ORF">SAMN04488025_104170</name>
</gene>
<name>A0A1I2LFK6_9BACL</name>
<dbReference type="Pfam" id="PF07187">
    <property type="entry name" value="DUF1405"/>
    <property type="match status" value="1"/>
</dbReference>
<evidence type="ECO:0000313" key="3">
    <source>
        <dbReference type="Proteomes" id="UP000198661"/>
    </source>
</evidence>
<protein>
    <submittedName>
        <fullName evidence="2">Uncharacterized membrane protein YpjA</fullName>
    </submittedName>
</protein>
<dbReference type="EMBL" id="FOOK01000004">
    <property type="protein sequence ID" value="SFF75876.1"/>
    <property type="molecule type" value="Genomic_DNA"/>
</dbReference>
<evidence type="ECO:0000256" key="1">
    <source>
        <dbReference type="SAM" id="Phobius"/>
    </source>
</evidence>
<keyword evidence="3" id="KW-1185">Reference proteome</keyword>
<proteinExistence type="predicted"/>
<keyword evidence="1" id="KW-1133">Transmembrane helix</keyword>
<accession>A0A1I2LFK6</accession>
<feature type="transmembrane region" description="Helical" evidence="1">
    <location>
        <begin position="143"/>
        <end position="160"/>
    </location>
</feature>